<reference evidence="4 5" key="1">
    <citation type="submission" date="2024-02" db="EMBL/GenBank/DDBJ databases">
        <title>Bacteria isolated from the canopy kelp, Nereocystis luetkeana.</title>
        <authorList>
            <person name="Pfister C.A."/>
            <person name="Younker I.T."/>
            <person name="Light S.H."/>
        </authorList>
    </citation>
    <scope>NUCLEOTIDE SEQUENCE [LARGE SCALE GENOMIC DNA]</scope>
    <source>
        <strain evidence="4 5">TI.1.15</strain>
    </source>
</reference>
<keyword evidence="5" id="KW-1185">Reference proteome</keyword>
<dbReference type="InterPro" id="IPR049069">
    <property type="entry name" value="MRB1590-like_C"/>
</dbReference>
<evidence type="ECO:0000259" key="1">
    <source>
        <dbReference type="Pfam" id="PF09818"/>
    </source>
</evidence>
<dbReference type="InterPro" id="IPR046834">
    <property type="entry name" value="ABC_ATPase_C"/>
</dbReference>
<evidence type="ECO:0000259" key="2">
    <source>
        <dbReference type="Pfam" id="PF20446"/>
    </source>
</evidence>
<dbReference type="PANTHER" id="PTHR38149:SF1">
    <property type="entry name" value="ATPASE"/>
    <property type="match status" value="1"/>
</dbReference>
<proteinExistence type="predicted"/>
<dbReference type="Proteomes" id="UP001377160">
    <property type="component" value="Unassembled WGS sequence"/>
</dbReference>
<dbReference type="Pfam" id="PF21117">
    <property type="entry name" value="MRB1590_C"/>
    <property type="match status" value="1"/>
</dbReference>
<comment type="caution">
    <text evidence="4">The sequence shown here is derived from an EMBL/GenBank/DDBJ whole genome shotgun (WGS) entry which is preliminary data.</text>
</comment>
<dbReference type="PANTHER" id="PTHR38149">
    <property type="entry name" value="ATPASE"/>
    <property type="match status" value="1"/>
</dbReference>
<dbReference type="SUPFAM" id="SSF52540">
    <property type="entry name" value="P-loop containing nucleoside triphosphate hydrolases"/>
    <property type="match status" value="1"/>
</dbReference>
<gene>
    <name evidence="4" type="ORF">V8Z71_02345</name>
</gene>
<evidence type="ECO:0000313" key="4">
    <source>
        <dbReference type="EMBL" id="MEL0607133.1"/>
    </source>
</evidence>
<dbReference type="EMBL" id="JBANDX010000001">
    <property type="protein sequence ID" value="MEL0607133.1"/>
    <property type="molecule type" value="Genomic_DNA"/>
</dbReference>
<protein>
    <submittedName>
        <fullName evidence="4">ABC-ATPase domain-containing protein</fullName>
    </submittedName>
</protein>
<feature type="domain" description="ATPase of the ABC class C-terminal" evidence="1">
    <location>
        <begin position="158"/>
        <end position="434"/>
    </location>
</feature>
<feature type="domain" description="ATPase of the ABC class N-terminal" evidence="2">
    <location>
        <begin position="1"/>
        <end position="151"/>
    </location>
</feature>
<accession>A0ABU9FLP4</accession>
<dbReference type="Pfam" id="PF09818">
    <property type="entry name" value="ABC_ATPase"/>
    <property type="match status" value="1"/>
</dbReference>
<dbReference type="InterPro" id="IPR019195">
    <property type="entry name" value="ABC_ATPase_put"/>
</dbReference>
<dbReference type="RefSeq" id="WP_017074322.1">
    <property type="nucleotide sequence ID" value="NZ_AP025484.1"/>
</dbReference>
<evidence type="ECO:0000259" key="3">
    <source>
        <dbReference type="Pfam" id="PF21117"/>
    </source>
</evidence>
<organism evidence="4 5">
    <name type="scientific">Vibrio echinoideorum</name>
    <dbReference type="NCBI Taxonomy" id="2100116"/>
    <lineage>
        <taxon>Bacteria</taxon>
        <taxon>Pseudomonadati</taxon>
        <taxon>Pseudomonadota</taxon>
        <taxon>Gammaproteobacteria</taxon>
        <taxon>Vibrionales</taxon>
        <taxon>Vibrionaceae</taxon>
        <taxon>Vibrio</taxon>
    </lineage>
</organism>
<dbReference type="Pfam" id="PF20446">
    <property type="entry name" value="ABC_N"/>
    <property type="match status" value="1"/>
</dbReference>
<evidence type="ECO:0000313" key="5">
    <source>
        <dbReference type="Proteomes" id="UP001377160"/>
    </source>
</evidence>
<name>A0ABU9FLP4_9VIBR</name>
<feature type="domain" description="MRB1590-like C-terminal" evidence="3">
    <location>
        <begin position="455"/>
        <end position="547"/>
    </location>
</feature>
<dbReference type="InterPro" id="IPR046833">
    <property type="entry name" value="ABC_N"/>
</dbReference>
<dbReference type="InterPro" id="IPR027417">
    <property type="entry name" value="P-loop_NTPase"/>
</dbReference>
<sequence>MDQLTAKLKKLEKQNFRAYQQIKGQYDFADFELHIDHVQGDPYASSSRFRATRAWSLTGLDWLKEKSYEYQVAARDFIARSFSEFAKQETTVSIALTGQTVLDNTSVVFTEHGIEIRFRINLPADGRSILAKKAINIITFYLPKFIRRATLERELNIEAMIKHCEAVEDQDALRAQLEENNLTAFVANGSVLPRIAGNCDLPMKGAVPFLAPESLSVTLNTPNQGDVTGLGIPKGITLIVGGGFHGKSTLLNAVERSIYNHIPGDGREGIVTATDTMKIRAEDGRCVHNLNLSNYINHLPMQKDTSDFSTQDASGSTSQAAWLQESIEAGVQTLLIDEDTSATNFMIRDERMQALVSKGAEPITPLVDRIGQLREEMDISTIVVMGGSGDYLDVADTVIQMHDYQAVDVTEKAQEVIAQHPTQRTNECETALETFVPRSLNRAALMNILTDGKFRVNAKGKESLRFGKEFADLSALEQLESTSEVNAIGWAWFQFAQTPGWSNNPAKEFSAILSDEWHVNMPNYGDLAKPRVLDVMAALNRMRKSQFKPSN</sequence>